<protein>
    <recommendedName>
        <fullName evidence="4">ATP synthase F0 subunit 8</fullName>
    </recommendedName>
</protein>
<feature type="transmembrane region" description="Helical" evidence="1">
    <location>
        <begin position="6"/>
        <end position="30"/>
    </location>
</feature>
<organism evidence="2 3">
    <name type="scientific">Pannus brasiliensis CCIBt3594</name>
    <dbReference type="NCBI Taxonomy" id="1427578"/>
    <lineage>
        <taxon>Bacteria</taxon>
        <taxon>Bacillati</taxon>
        <taxon>Cyanobacteriota</taxon>
        <taxon>Cyanophyceae</taxon>
        <taxon>Oscillatoriophycideae</taxon>
        <taxon>Chroococcales</taxon>
        <taxon>Microcystaceae</taxon>
        <taxon>Pannus</taxon>
    </lineage>
</organism>
<keyword evidence="1" id="KW-1133">Transmembrane helix</keyword>
<dbReference type="EMBL" id="JBAFSM010000046">
    <property type="protein sequence ID" value="MEG3439362.1"/>
    <property type="molecule type" value="Genomic_DNA"/>
</dbReference>
<reference evidence="2 3" key="1">
    <citation type="submission" date="2024-01" db="EMBL/GenBank/DDBJ databases">
        <title>Genomic insights into the taxonomy and metabolism of the cyanobacterium Pannus brasiliensis CCIBt3594.</title>
        <authorList>
            <person name="Machado M."/>
            <person name="Botero N.B."/>
            <person name="Andreote A.P.D."/>
            <person name="Feitosa A.M.T."/>
            <person name="Popin R."/>
            <person name="Sivonen K."/>
            <person name="Fiore M.F."/>
        </authorList>
    </citation>
    <scope>NUCLEOTIDE SEQUENCE [LARGE SCALE GENOMIC DNA]</scope>
    <source>
        <strain evidence="2 3">CCIBt3594</strain>
    </source>
</reference>
<proteinExistence type="predicted"/>
<evidence type="ECO:0008006" key="4">
    <source>
        <dbReference type="Google" id="ProtNLM"/>
    </source>
</evidence>
<keyword evidence="1" id="KW-0812">Transmembrane</keyword>
<dbReference type="Proteomes" id="UP001328733">
    <property type="component" value="Unassembled WGS sequence"/>
</dbReference>
<comment type="caution">
    <text evidence="2">The sequence shown here is derived from an EMBL/GenBank/DDBJ whole genome shotgun (WGS) entry which is preliminary data.</text>
</comment>
<dbReference type="AlphaFoldDB" id="A0AAW9QXL5"/>
<keyword evidence="3" id="KW-1185">Reference proteome</keyword>
<evidence type="ECO:0000313" key="2">
    <source>
        <dbReference type="EMBL" id="MEG3439362.1"/>
    </source>
</evidence>
<evidence type="ECO:0000313" key="3">
    <source>
        <dbReference type="Proteomes" id="UP001328733"/>
    </source>
</evidence>
<name>A0AAW9QXL5_9CHRO</name>
<accession>A0AAW9QXL5</accession>
<keyword evidence="1" id="KW-0472">Membrane</keyword>
<dbReference type="RefSeq" id="WP_332866848.1">
    <property type="nucleotide sequence ID" value="NZ_JBAFSM010000046.1"/>
</dbReference>
<gene>
    <name evidence="2" type="ORF">V0288_19705</name>
</gene>
<evidence type="ECO:0000256" key="1">
    <source>
        <dbReference type="SAM" id="Phobius"/>
    </source>
</evidence>
<sequence length="102" mass="11661">MDFIAWLGILIYSFLGVLILGGIYAIWLILDILPKTSSGTQGKRASKSAVNHLERQLLSMVGGDRAVATRLLLNIRFKHPQKSKNWCYEKVIYDLQRDRRSI</sequence>